<protein>
    <submittedName>
        <fullName evidence="2">Uncharacterized protein</fullName>
    </submittedName>
</protein>
<evidence type="ECO:0000313" key="3">
    <source>
        <dbReference type="Proteomes" id="UP001515480"/>
    </source>
</evidence>
<feature type="compositionally biased region" description="Low complexity" evidence="1">
    <location>
        <begin position="132"/>
        <end position="145"/>
    </location>
</feature>
<organism evidence="2 3">
    <name type="scientific">Prymnesium parvum</name>
    <name type="common">Toxic golden alga</name>
    <dbReference type="NCBI Taxonomy" id="97485"/>
    <lineage>
        <taxon>Eukaryota</taxon>
        <taxon>Haptista</taxon>
        <taxon>Haptophyta</taxon>
        <taxon>Prymnesiophyceae</taxon>
        <taxon>Prymnesiales</taxon>
        <taxon>Prymnesiaceae</taxon>
        <taxon>Prymnesium</taxon>
    </lineage>
</organism>
<evidence type="ECO:0000256" key="1">
    <source>
        <dbReference type="SAM" id="MobiDB-lite"/>
    </source>
</evidence>
<reference evidence="2 3" key="1">
    <citation type="journal article" date="2024" name="Science">
        <title>Giant polyketide synthase enzymes in the biosynthesis of giant marine polyether toxins.</title>
        <authorList>
            <person name="Fallon T.R."/>
            <person name="Shende V.V."/>
            <person name="Wierzbicki I.H."/>
            <person name="Pendleton A.L."/>
            <person name="Watervoot N.F."/>
            <person name="Auber R.P."/>
            <person name="Gonzalez D.J."/>
            <person name="Wisecaver J.H."/>
            <person name="Moore B.S."/>
        </authorList>
    </citation>
    <scope>NUCLEOTIDE SEQUENCE [LARGE SCALE GENOMIC DNA]</scope>
    <source>
        <strain evidence="2 3">12B1</strain>
    </source>
</reference>
<feature type="region of interest" description="Disordered" evidence="1">
    <location>
        <begin position="132"/>
        <end position="162"/>
    </location>
</feature>
<sequence length="162" mass="17984">MQCHAPTPTLSTGTPRPQAPKVAAPAAQRLRWVPQHSRQSSGQRTLQRPQATPRRIYRHSSTPRERARGRGLANSMIMHFTPHKEERFRFGRLPRRMHSFTRASTYVVPRGLLNGLLDFRFYHMMVGSCPAGTAAAGGSSRSSSSDTEDASSLMSGSEPLRT</sequence>
<dbReference type="EMBL" id="JBGBPQ010000002">
    <property type="protein sequence ID" value="KAL1528498.1"/>
    <property type="molecule type" value="Genomic_DNA"/>
</dbReference>
<gene>
    <name evidence="2" type="ORF">AB1Y20_009841</name>
</gene>
<dbReference type="Proteomes" id="UP001515480">
    <property type="component" value="Unassembled WGS sequence"/>
</dbReference>
<evidence type="ECO:0000313" key="2">
    <source>
        <dbReference type="EMBL" id="KAL1528498.1"/>
    </source>
</evidence>
<dbReference type="AlphaFoldDB" id="A0AB34K208"/>
<feature type="compositionally biased region" description="Low complexity" evidence="1">
    <location>
        <begin position="15"/>
        <end position="29"/>
    </location>
</feature>
<feature type="region of interest" description="Disordered" evidence="1">
    <location>
        <begin position="1"/>
        <end position="72"/>
    </location>
</feature>
<comment type="caution">
    <text evidence="2">The sequence shown here is derived from an EMBL/GenBank/DDBJ whole genome shotgun (WGS) entry which is preliminary data.</text>
</comment>
<feature type="compositionally biased region" description="Polar residues" evidence="1">
    <location>
        <begin position="36"/>
        <end position="50"/>
    </location>
</feature>
<name>A0AB34K208_PRYPA</name>
<proteinExistence type="predicted"/>
<accession>A0AB34K208</accession>
<keyword evidence="3" id="KW-1185">Reference proteome</keyword>